<dbReference type="RefSeq" id="WP_254093544.1">
    <property type="nucleotide sequence ID" value="NZ_JAHESC010000062.1"/>
</dbReference>
<sequence>MKTKTAKTKKSAKQKPAATKDQPEHQKPRKAEAGDGAQNETPEPPQMMHPLSDEERKRKKDEDH</sequence>
<gene>
    <name evidence="2" type="ORF">KK078_27415</name>
</gene>
<name>A0AAP2DFU9_9BACT</name>
<evidence type="ECO:0000313" key="3">
    <source>
        <dbReference type="Proteomes" id="UP001319180"/>
    </source>
</evidence>
<evidence type="ECO:0000313" key="2">
    <source>
        <dbReference type="EMBL" id="MBT1690326.1"/>
    </source>
</evidence>
<feature type="region of interest" description="Disordered" evidence="1">
    <location>
        <begin position="1"/>
        <end position="64"/>
    </location>
</feature>
<feature type="compositionally biased region" description="Basic residues" evidence="1">
    <location>
        <begin position="1"/>
        <end position="13"/>
    </location>
</feature>
<feature type="compositionally biased region" description="Basic and acidic residues" evidence="1">
    <location>
        <begin position="21"/>
        <end position="33"/>
    </location>
</feature>
<proteinExistence type="predicted"/>
<dbReference type="EMBL" id="JAHESC010000062">
    <property type="protein sequence ID" value="MBT1690326.1"/>
    <property type="molecule type" value="Genomic_DNA"/>
</dbReference>
<dbReference type="AlphaFoldDB" id="A0AAP2DFU9"/>
<dbReference type="Proteomes" id="UP001319180">
    <property type="component" value="Unassembled WGS sequence"/>
</dbReference>
<reference evidence="2 3" key="1">
    <citation type="submission" date="2021-05" db="EMBL/GenBank/DDBJ databases">
        <title>A Polyphasic approach of four new species of the genus Ohtaekwangia: Ohtaekwangia histidinii sp. nov., Ohtaekwangia cretensis sp. nov., Ohtaekwangia indiensis sp. nov., Ohtaekwangia reichenbachii sp. nov. from diverse environment.</title>
        <authorList>
            <person name="Octaviana S."/>
        </authorList>
    </citation>
    <scope>NUCLEOTIDE SEQUENCE [LARGE SCALE GENOMIC DNA]</scope>
    <source>
        <strain evidence="2 3">PWU37</strain>
    </source>
</reference>
<protein>
    <submittedName>
        <fullName evidence="2">Uncharacterized protein</fullName>
    </submittedName>
</protein>
<keyword evidence="3" id="KW-1185">Reference proteome</keyword>
<feature type="compositionally biased region" description="Basic and acidic residues" evidence="1">
    <location>
        <begin position="51"/>
        <end position="64"/>
    </location>
</feature>
<organism evidence="2 3">
    <name type="scientific">Dawidia soli</name>
    <dbReference type="NCBI Taxonomy" id="2782352"/>
    <lineage>
        <taxon>Bacteria</taxon>
        <taxon>Pseudomonadati</taxon>
        <taxon>Bacteroidota</taxon>
        <taxon>Cytophagia</taxon>
        <taxon>Cytophagales</taxon>
        <taxon>Chryseotaleaceae</taxon>
        <taxon>Dawidia</taxon>
    </lineage>
</organism>
<accession>A0AAP2DFU9</accession>
<comment type="caution">
    <text evidence="2">The sequence shown here is derived from an EMBL/GenBank/DDBJ whole genome shotgun (WGS) entry which is preliminary data.</text>
</comment>
<evidence type="ECO:0000256" key="1">
    <source>
        <dbReference type="SAM" id="MobiDB-lite"/>
    </source>
</evidence>